<feature type="site" description="Participates in the substrate recognition with KAPA and in a stacking interaction with the adenine ring of SAM" evidence="9">
    <location>
        <position position="26"/>
    </location>
</feature>
<evidence type="ECO:0000313" key="10">
    <source>
        <dbReference type="EMBL" id="QTH64344.1"/>
    </source>
</evidence>
<protein>
    <recommendedName>
        <fullName evidence="9">Adenosylmethionine-8-amino-7-oxononanoate aminotransferase</fullName>
        <ecNumber evidence="9">2.6.1.62</ecNumber>
    </recommendedName>
    <alternativeName>
        <fullName evidence="9">7,8-diamino-pelargonic acid aminotransferase</fullName>
        <shortName evidence="9">DAPA AT</shortName>
        <shortName evidence="9">DAPA aminotransferase</shortName>
    </alternativeName>
    <alternativeName>
        <fullName evidence="9">7,8-diaminononanoate synthase</fullName>
        <shortName evidence="9">DANS</shortName>
    </alternativeName>
    <alternativeName>
        <fullName evidence="9">Diaminopelargonic acid synthase</fullName>
    </alternativeName>
</protein>
<evidence type="ECO:0000256" key="8">
    <source>
        <dbReference type="ARBA" id="ARBA00048449"/>
    </source>
</evidence>
<evidence type="ECO:0000256" key="3">
    <source>
        <dbReference type="ARBA" id="ARBA00022576"/>
    </source>
</evidence>
<evidence type="ECO:0000313" key="11">
    <source>
        <dbReference type="Proteomes" id="UP000682739"/>
    </source>
</evidence>
<comment type="function">
    <text evidence="9">Catalyzes the transfer of the alpha-amino group from S-adenosyl-L-methionine (SAM) to 7-keto-8-aminopelargonic acid (KAPA) to form 7,8-diaminopelargonic acid (DAPA). It is the only aminotransferase known to utilize SAM as an amino donor.</text>
</comment>
<name>A0A975DCR8_9GAMM</name>
<dbReference type="InterPro" id="IPR049704">
    <property type="entry name" value="Aminotrans_3_PPA_site"/>
</dbReference>
<dbReference type="NCBIfam" id="NF004624">
    <property type="entry name" value="PRK05964.1"/>
    <property type="match status" value="1"/>
</dbReference>
<comment type="similarity">
    <text evidence="9">Belongs to the class-III pyridoxal-phosphate-dependent aminotransferase family. BioA subfamily.</text>
</comment>
<comment type="catalytic activity">
    <reaction evidence="8 9">
        <text>(8S)-8-amino-7-oxononanoate + S-adenosyl-L-methionine = S-adenosyl-4-methylsulfanyl-2-oxobutanoate + (7R,8S)-7,8-diammoniononanoate</text>
        <dbReference type="Rhea" id="RHEA:16861"/>
        <dbReference type="ChEBI" id="CHEBI:16490"/>
        <dbReference type="ChEBI" id="CHEBI:59789"/>
        <dbReference type="ChEBI" id="CHEBI:149468"/>
        <dbReference type="ChEBI" id="CHEBI:149469"/>
        <dbReference type="EC" id="2.6.1.62"/>
    </reaction>
</comment>
<dbReference type="SUPFAM" id="SSF53383">
    <property type="entry name" value="PLP-dependent transferases"/>
    <property type="match status" value="1"/>
</dbReference>
<feature type="binding site" evidence="9">
    <location>
        <position position="61"/>
    </location>
    <ligand>
        <name>substrate</name>
    </ligand>
</feature>
<feature type="binding site" evidence="9">
    <location>
        <position position="401"/>
    </location>
    <ligand>
        <name>substrate</name>
    </ligand>
</feature>
<keyword evidence="9" id="KW-0963">Cytoplasm</keyword>
<comment type="subunit">
    <text evidence="9">Homodimer.</text>
</comment>
<evidence type="ECO:0000256" key="5">
    <source>
        <dbReference type="ARBA" id="ARBA00022691"/>
    </source>
</evidence>
<dbReference type="CDD" id="cd00610">
    <property type="entry name" value="OAT_like"/>
    <property type="match status" value="1"/>
</dbReference>
<comment type="pathway">
    <text evidence="2 9">Cofactor biosynthesis; biotin biosynthesis; 7,8-diaminononanoate from 8-amino-7-oxononanoate (SAM route): step 1/1.</text>
</comment>
<evidence type="ECO:0000256" key="7">
    <source>
        <dbReference type="ARBA" id="ARBA00022898"/>
    </source>
</evidence>
<keyword evidence="7 9" id="KW-0663">Pyridoxal phosphate</keyword>
<dbReference type="EC" id="2.6.1.62" evidence="9"/>
<dbReference type="EMBL" id="CP072110">
    <property type="protein sequence ID" value="QTH64344.1"/>
    <property type="molecule type" value="Genomic_DNA"/>
</dbReference>
<dbReference type="HAMAP" id="MF_00834">
    <property type="entry name" value="BioA"/>
    <property type="match status" value="1"/>
</dbReference>
<organism evidence="10 11">
    <name type="scientific">Psychrosphaera ytuae</name>
    <dbReference type="NCBI Taxonomy" id="2820710"/>
    <lineage>
        <taxon>Bacteria</taxon>
        <taxon>Pseudomonadati</taxon>
        <taxon>Pseudomonadota</taxon>
        <taxon>Gammaproteobacteria</taxon>
        <taxon>Alteromonadales</taxon>
        <taxon>Pseudoalteromonadaceae</taxon>
        <taxon>Psychrosphaera</taxon>
    </lineage>
</organism>
<dbReference type="NCBIfam" id="NF005940">
    <property type="entry name" value="PRK07986.1"/>
    <property type="match status" value="1"/>
</dbReference>
<dbReference type="PIRSF" id="PIRSF000521">
    <property type="entry name" value="Transaminase_4ab_Lys_Orn"/>
    <property type="match status" value="1"/>
</dbReference>
<dbReference type="GO" id="GO:0030170">
    <property type="term" value="F:pyridoxal phosphate binding"/>
    <property type="evidence" value="ECO:0007669"/>
    <property type="project" value="UniProtKB-UniRule"/>
</dbReference>
<keyword evidence="5 9" id="KW-0949">S-adenosyl-L-methionine</keyword>
<dbReference type="Gene3D" id="3.40.640.10">
    <property type="entry name" value="Type I PLP-dependent aspartate aminotransferase-like (Major domain)"/>
    <property type="match status" value="1"/>
</dbReference>
<feature type="binding site" evidence="9">
    <location>
        <begin position="121"/>
        <end position="122"/>
    </location>
    <ligand>
        <name>pyridoxal 5'-phosphate</name>
        <dbReference type="ChEBI" id="CHEBI:597326"/>
    </ligand>
</feature>
<dbReference type="Proteomes" id="UP000682739">
    <property type="component" value="Chromosome"/>
</dbReference>
<evidence type="ECO:0000256" key="6">
    <source>
        <dbReference type="ARBA" id="ARBA00022756"/>
    </source>
</evidence>
<dbReference type="GO" id="GO:0009102">
    <property type="term" value="P:biotin biosynthetic process"/>
    <property type="evidence" value="ECO:0007669"/>
    <property type="project" value="UniProtKB-UniRule"/>
</dbReference>
<dbReference type="GO" id="GO:0005737">
    <property type="term" value="C:cytoplasm"/>
    <property type="evidence" value="ECO:0007669"/>
    <property type="project" value="UniProtKB-SubCell"/>
</dbReference>
<keyword evidence="11" id="KW-1185">Reference proteome</keyword>
<accession>A0A975DCR8</accession>
<dbReference type="PROSITE" id="PS00600">
    <property type="entry name" value="AA_TRANSFER_CLASS_3"/>
    <property type="match status" value="1"/>
</dbReference>
<gene>
    <name evidence="9 10" type="primary">bioA</name>
    <name evidence="10" type="ORF">J1N51_02335</name>
</gene>
<evidence type="ECO:0000256" key="2">
    <source>
        <dbReference type="ARBA" id="ARBA00005063"/>
    </source>
</evidence>
<proteinExistence type="inferred from homology"/>
<keyword evidence="6 9" id="KW-0093">Biotin biosynthesis</keyword>
<dbReference type="InterPro" id="IPR015424">
    <property type="entry name" value="PyrdxlP-dep_Trfase"/>
</dbReference>
<feature type="binding site" evidence="9">
    <location>
        <position position="317"/>
    </location>
    <ligand>
        <name>substrate</name>
    </ligand>
</feature>
<evidence type="ECO:0000256" key="4">
    <source>
        <dbReference type="ARBA" id="ARBA00022679"/>
    </source>
</evidence>
<dbReference type="RefSeq" id="WP_208832399.1">
    <property type="nucleotide sequence ID" value="NZ_CP072110.1"/>
</dbReference>
<feature type="binding site" evidence="9">
    <location>
        <position position="284"/>
    </location>
    <ligand>
        <name>substrate</name>
    </ligand>
</feature>
<dbReference type="InterPro" id="IPR005814">
    <property type="entry name" value="Aminotrans_3"/>
</dbReference>
<dbReference type="InterPro" id="IPR015421">
    <property type="entry name" value="PyrdxlP-dep_Trfase_major"/>
</dbReference>
<feature type="modified residue" description="N6-(pyridoxal phosphate)lysine" evidence="9">
    <location>
        <position position="284"/>
    </location>
</feature>
<comment type="cofactor">
    <cofactor evidence="1 9">
        <name>pyridoxal 5'-phosphate</name>
        <dbReference type="ChEBI" id="CHEBI:597326"/>
    </cofactor>
</comment>
<feature type="binding site" evidence="9">
    <location>
        <position position="255"/>
    </location>
    <ligand>
        <name>pyridoxal 5'-phosphate</name>
        <dbReference type="ChEBI" id="CHEBI:597326"/>
    </ligand>
</feature>
<comment type="subcellular location">
    <subcellularLocation>
        <location evidence="9">Cytoplasm</location>
    </subcellularLocation>
</comment>
<evidence type="ECO:0000256" key="9">
    <source>
        <dbReference type="HAMAP-Rule" id="MF_00834"/>
    </source>
</evidence>
<dbReference type="Pfam" id="PF00202">
    <property type="entry name" value="Aminotran_3"/>
    <property type="match status" value="1"/>
</dbReference>
<dbReference type="Gene3D" id="3.90.1150.10">
    <property type="entry name" value="Aspartate Aminotransferase, domain 1"/>
    <property type="match status" value="1"/>
</dbReference>
<keyword evidence="3 9" id="KW-0032">Aminotransferase</keyword>
<feature type="binding site" evidence="9">
    <location>
        <position position="154"/>
    </location>
    <ligand>
        <name>substrate</name>
    </ligand>
</feature>
<feature type="binding site" evidence="9">
    <location>
        <begin position="318"/>
        <end position="319"/>
    </location>
    <ligand>
        <name>pyridoxal 5'-phosphate</name>
        <dbReference type="ChEBI" id="CHEBI:597326"/>
    </ligand>
</feature>
<dbReference type="FunFam" id="3.40.640.10:FF:000041">
    <property type="entry name" value="Adenosylmethionine-8-amino-7-oxononanoate aminotransferase"/>
    <property type="match status" value="1"/>
</dbReference>
<reference evidence="10" key="1">
    <citation type="submission" date="2021-03" db="EMBL/GenBank/DDBJ databases">
        <title>Description of Psychrosphaera ytuae sp. nov. isolated from deep sea sediment of South China Sea.</title>
        <authorList>
            <person name="Zhang J."/>
            <person name="Xu X.-D."/>
        </authorList>
    </citation>
    <scope>NUCLEOTIDE SEQUENCE</scope>
    <source>
        <strain evidence="10">MTZ26</strain>
    </source>
</reference>
<dbReference type="PANTHER" id="PTHR42684:SF17">
    <property type="entry name" value="ADENOSYLMETHIONINE-8-AMINO-7-OXONONANOATE AMINOTRANSFERASE"/>
    <property type="match status" value="1"/>
</dbReference>
<dbReference type="NCBIfam" id="TIGR00508">
    <property type="entry name" value="bioA"/>
    <property type="match status" value="1"/>
</dbReference>
<dbReference type="GO" id="GO:0004015">
    <property type="term" value="F:adenosylmethionine-8-amino-7-oxononanoate transaminase activity"/>
    <property type="evidence" value="ECO:0007669"/>
    <property type="project" value="UniProtKB-UniRule"/>
</dbReference>
<dbReference type="PANTHER" id="PTHR42684">
    <property type="entry name" value="ADENOSYLMETHIONINE-8-AMINO-7-OXONONANOATE AMINOTRANSFERASE"/>
    <property type="match status" value="1"/>
</dbReference>
<dbReference type="KEGG" id="psym:J1N51_02335"/>
<sequence>MNDKNAHPTTNGIDLEFDRDHLWHPYTSMKAPLPVYPVVNADGVYIELETGERLIDGMSSWWSVIHGYNNPSINDAIQQQLSQMSHVMFGGLTHRPAVELAKKLVDMTPKGLDKVFLADSGSVSVEVALKMAIQYQLGKGYKNRNKFITLKHGYHGDTFGAMAVCDPKNSMHSLYDGMLPQNIFVDAPTSKPDQQFDPSDLEPLKQAIELQGSEIAALILEPIVQGAGGMRFYHSEFLAGAKAICDASGILLIADEIATGFGRTGKLFACEHANITPDIMCLGKALTGGYMTLAATLCTDKVAQGISDCDAGVLMHGPTFMGNPLACAAANASLALLQKGEWLQQVTQIEKLMKRELAKAADLNSVQEVRVLGAIGVIEMKKAVDVGEIQKAFVKNGIWVRPFGKLVYIMPQYIITEEQLQFLCTKLIQVLSEQKG</sequence>
<dbReference type="InterPro" id="IPR015422">
    <property type="entry name" value="PyrdxlP-dep_Trfase_small"/>
</dbReference>
<evidence type="ECO:0000256" key="1">
    <source>
        <dbReference type="ARBA" id="ARBA00001933"/>
    </source>
</evidence>
<dbReference type="InterPro" id="IPR005815">
    <property type="entry name" value="BioA"/>
</dbReference>
<dbReference type="AlphaFoldDB" id="A0A975DCR8"/>
<keyword evidence="4 9" id="KW-0808">Transferase</keyword>